<dbReference type="InterPro" id="IPR004714">
    <property type="entry name" value="Cyt_oxidase_maturation_cbb3"/>
</dbReference>
<accession>A0A5M3PJ53</accession>
<evidence type="ECO:0000313" key="4">
    <source>
        <dbReference type="Proteomes" id="UP000340077"/>
    </source>
</evidence>
<protein>
    <recommendedName>
        <fullName evidence="5">Cytochrome oxidase maturation protein, cbb3-type</fullName>
    </recommendedName>
</protein>
<dbReference type="Pfam" id="PF03597">
    <property type="entry name" value="FixS"/>
    <property type="match status" value="1"/>
</dbReference>
<evidence type="ECO:0008006" key="5">
    <source>
        <dbReference type="Google" id="ProtNLM"/>
    </source>
</evidence>
<keyword evidence="4" id="KW-1185">Reference proteome</keyword>
<dbReference type="PANTHER" id="PTHR41532">
    <property type="entry name" value="FIXS PROTEIN"/>
    <property type="match status" value="1"/>
</dbReference>
<dbReference type="NCBIfam" id="TIGR00847">
    <property type="entry name" value="ccoS"/>
    <property type="match status" value="1"/>
</dbReference>
<dbReference type="EMBL" id="BGZH01000001">
    <property type="protein sequence ID" value="GBO82885.1"/>
    <property type="molecule type" value="Genomic_DNA"/>
</dbReference>
<evidence type="ECO:0000256" key="1">
    <source>
        <dbReference type="SAM" id="MobiDB-lite"/>
    </source>
</evidence>
<dbReference type="RefSeq" id="WP_069183354.1">
    <property type="nucleotide sequence ID" value="NZ_BGZH01000001.1"/>
</dbReference>
<keyword evidence="2" id="KW-1133">Transmembrane helix</keyword>
<feature type="region of interest" description="Disordered" evidence="1">
    <location>
        <begin position="45"/>
        <end position="86"/>
    </location>
</feature>
<name>A0A5M3PJ53_9GAMM</name>
<organism evidence="3 4">
    <name type="scientific">Marinobacter salsuginis</name>
    <dbReference type="NCBI Taxonomy" id="418719"/>
    <lineage>
        <taxon>Bacteria</taxon>
        <taxon>Pseudomonadati</taxon>
        <taxon>Pseudomonadota</taxon>
        <taxon>Gammaproteobacteria</taxon>
        <taxon>Pseudomonadales</taxon>
        <taxon>Marinobacteraceae</taxon>
        <taxon>Marinobacter</taxon>
    </lineage>
</organism>
<sequence>MQIVMFLVPVMLILVALGIVLFSWAVKNGQYDDLEGPAHRILYDDDKDMIPDDARTDKPAAEEQTPEQVSEASKAANPDEDNSQKG</sequence>
<comment type="caution">
    <text evidence="3">The sequence shown here is derived from an EMBL/GenBank/DDBJ whole genome shotgun (WGS) entry which is preliminary data.</text>
</comment>
<evidence type="ECO:0000256" key="2">
    <source>
        <dbReference type="SAM" id="Phobius"/>
    </source>
</evidence>
<keyword evidence="2" id="KW-0812">Transmembrane</keyword>
<proteinExistence type="predicted"/>
<feature type="transmembrane region" description="Helical" evidence="2">
    <location>
        <begin position="6"/>
        <end position="26"/>
    </location>
</feature>
<keyword evidence="2" id="KW-0472">Membrane</keyword>
<dbReference type="PANTHER" id="PTHR41532:SF1">
    <property type="entry name" value="FIXS PROTEIN"/>
    <property type="match status" value="1"/>
</dbReference>
<evidence type="ECO:0000313" key="3">
    <source>
        <dbReference type="EMBL" id="GBO82885.1"/>
    </source>
</evidence>
<feature type="compositionally biased region" description="Basic and acidic residues" evidence="1">
    <location>
        <begin position="45"/>
        <end position="61"/>
    </location>
</feature>
<gene>
    <name evidence="3" type="ORF">MS5N3_03360</name>
</gene>
<reference evidence="3 4" key="1">
    <citation type="journal article" date="2019" name="J. Gen. Appl. Microbiol.">
        <title>Aerobic degradation of cis-dichloroethene by the marine bacterium Marinobacter salsuginis strain 5N-3.</title>
        <authorList>
            <person name="Inoue Y."/>
            <person name="Fukunaga Y."/>
            <person name="Katsumata H."/>
            <person name="Ohji S."/>
            <person name="Hosoyama A."/>
            <person name="Mori K."/>
            <person name="Ando K."/>
        </authorList>
    </citation>
    <scope>NUCLEOTIDE SEQUENCE [LARGE SCALE GENOMIC DNA]</scope>
    <source>
        <strain evidence="3 4">5N-3</strain>
    </source>
</reference>
<dbReference type="Proteomes" id="UP000340077">
    <property type="component" value="Unassembled WGS sequence"/>
</dbReference>
<dbReference type="AlphaFoldDB" id="A0A5M3PJ53"/>